<proteinExistence type="predicted"/>
<evidence type="ECO:0000313" key="3">
    <source>
        <dbReference type="Proteomes" id="UP000015106"/>
    </source>
</evidence>
<dbReference type="Gramene" id="TuG1812G0500001558.01.T01">
    <property type="protein sequence ID" value="TuG1812G0500001558.01.T01.cds372628"/>
    <property type="gene ID" value="TuG1812G0500001558.01"/>
</dbReference>
<accession>A0A8R7UG84</accession>
<keyword evidence="3" id="KW-1185">Reference proteome</keyword>
<feature type="signal peptide" evidence="1">
    <location>
        <begin position="1"/>
        <end position="24"/>
    </location>
</feature>
<reference evidence="2" key="3">
    <citation type="submission" date="2022-06" db="UniProtKB">
        <authorList>
            <consortium name="EnsemblPlants"/>
        </authorList>
    </citation>
    <scope>IDENTIFICATION</scope>
</reference>
<feature type="chain" id="PRO_5035925236" evidence="1">
    <location>
        <begin position="25"/>
        <end position="61"/>
    </location>
</feature>
<dbReference type="Proteomes" id="UP000015106">
    <property type="component" value="Chromosome 5"/>
</dbReference>
<reference evidence="2" key="2">
    <citation type="submission" date="2018-03" db="EMBL/GenBank/DDBJ databases">
        <title>The Triticum urartu genome reveals the dynamic nature of wheat genome evolution.</title>
        <authorList>
            <person name="Ling H."/>
            <person name="Ma B."/>
            <person name="Shi X."/>
            <person name="Liu H."/>
            <person name="Dong L."/>
            <person name="Sun H."/>
            <person name="Cao Y."/>
            <person name="Gao Q."/>
            <person name="Zheng S."/>
            <person name="Li Y."/>
            <person name="Yu Y."/>
            <person name="Du H."/>
            <person name="Qi M."/>
            <person name="Li Y."/>
            <person name="Yu H."/>
            <person name="Cui Y."/>
            <person name="Wang N."/>
            <person name="Chen C."/>
            <person name="Wu H."/>
            <person name="Zhao Y."/>
            <person name="Zhang J."/>
            <person name="Li Y."/>
            <person name="Zhou W."/>
            <person name="Zhang B."/>
            <person name="Hu W."/>
            <person name="Eijk M."/>
            <person name="Tang J."/>
            <person name="Witsenboer H."/>
            <person name="Zhao S."/>
            <person name="Li Z."/>
            <person name="Zhang A."/>
            <person name="Wang D."/>
            <person name="Liang C."/>
        </authorList>
    </citation>
    <scope>NUCLEOTIDE SEQUENCE [LARGE SCALE GENOMIC DNA]</scope>
    <source>
        <strain evidence="2">cv. G1812</strain>
    </source>
</reference>
<sequence length="61" mass="6578">MEMGHLRAFLVSLLVQVCLLLTIAASVKVQGRPVNPELRPGCCLTPVCCFNHPECCQGAIP</sequence>
<reference evidence="3" key="1">
    <citation type="journal article" date="2013" name="Nature">
        <title>Draft genome of the wheat A-genome progenitor Triticum urartu.</title>
        <authorList>
            <person name="Ling H.Q."/>
            <person name="Zhao S."/>
            <person name="Liu D."/>
            <person name="Wang J."/>
            <person name="Sun H."/>
            <person name="Zhang C."/>
            <person name="Fan H."/>
            <person name="Li D."/>
            <person name="Dong L."/>
            <person name="Tao Y."/>
            <person name="Gao C."/>
            <person name="Wu H."/>
            <person name="Li Y."/>
            <person name="Cui Y."/>
            <person name="Guo X."/>
            <person name="Zheng S."/>
            <person name="Wang B."/>
            <person name="Yu K."/>
            <person name="Liang Q."/>
            <person name="Yang W."/>
            <person name="Lou X."/>
            <person name="Chen J."/>
            <person name="Feng M."/>
            <person name="Jian J."/>
            <person name="Zhang X."/>
            <person name="Luo G."/>
            <person name="Jiang Y."/>
            <person name="Liu J."/>
            <person name="Wang Z."/>
            <person name="Sha Y."/>
            <person name="Zhang B."/>
            <person name="Wu H."/>
            <person name="Tang D."/>
            <person name="Shen Q."/>
            <person name="Xue P."/>
            <person name="Zou S."/>
            <person name="Wang X."/>
            <person name="Liu X."/>
            <person name="Wang F."/>
            <person name="Yang Y."/>
            <person name="An X."/>
            <person name="Dong Z."/>
            <person name="Zhang K."/>
            <person name="Zhang X."/>
            <person name="Luo M.C."/>
            <person name="Dvorak J."/>
            <person name="Tong Y."/>
            <person name="Wang J."/>
            <person name="Yang H."/>
            <person name="Li Z."/>
            <person name="Wang D."/>
            <person name="Zhang A."/>
            <person name="Wang J."/>
        </authorList>
    </citation>
    <scope>NUCLEOTIDE SEQUENCE</scope>
    <source>
        <strain evidence="3">cv. G1812</strain>
    </source>
</reference>
<keyword evidence="1" id="KW-0732">Signal</keyword>
<name>A0A8R7UG84_TRIUA</name>
<dbReference type="EnsemblPlants" id="TuG1812G0500001558.01.T01">
    <property type="protein sequence ID" value="TuG1812G0500001558.01.T01.cds372628"/>
    <property type="gene ID" value="TuG1812G0500001558.01"/>
</dbReference>
<evidence type="ECO:0000313" key="2">
    <source>
        <dbReference type="EnsemblPlants" id="TuG1812G0500001558.01.T01.cds372628"/>
    </source>
</evidence>
<dbReference type="AlphaFoldDB" id="A0A8R7UG84"/>
<organism evidence="2 3">
    <name type="scientific">Triticum urartu</name>
    <name type="common">Red wild einkorn</name>
    <name type="synonym">Crithodium urartu</name>
    <dbReference type="NCBI Taxonomy" id="4572"/>
    <lineage>
        <taxon>Eukaryota</taxon>
        <taxon>Viridiplantae</taxon>
        <taxon>Streptophyta</taxon>
        <taxon>Embryophyta</taxon>
        <taxon>Tracheophyta</taxon>
        <taxon>Spermatophyta</taxon>
        <taxon>Magnoliopsida</taxon>
        <taxon>Liliopsida</taxon>
        <taxon>Poales</taxon>
        <taxon>Poaceae</taxon>
        <taxon>BOP clade</taxon>
        <taxon>Pooideae</taxon>
        <taxon>Triticodae</taxon>
        <taxon>Triticeae</taxon>
        <taxon>Triticinae</taxon>
        <taxon>Triticum</taxon>
    </lineage>
</organism>
<protein>
    <submittedName>
        <fullName evidence="2">Uncharacterized protein</fullName>
    </submittedName>
</protein>
<evidence type="ECO:0000256" key="1">
    <source>
        <dbReference type="SAM" id="SignalP"/>
    </source>
</evidence>